<comment type="caution">
    <text evidence="2">The sequence shown here is derived from an EMBL/GenBank/DDBJ whole genome shotgun (WGS) entry which is preliminary data.</text>
</comment>
<feature type="compositionally biased region" description="Basic and acidic residues" evidence="1">
    <location>
        <begin position="98"/>
        <end position="113"/>
    </location>
</feature>
<proteinExistence type="predicted"/>
<name>A0A9W6PVP3_9ACTN</name>
<dbReference type="EMBL" id="BSRZ01000005">
    <property type="protein sequence ID" value="GLW64507.1"/>
    <property type="molecule type" value="Genomic_DNA"/>
</dbReference>
<evidence type="ECO:0000313" key="2">
    <source>
        <dbReference type="EMBL" id="GLW64507.1"/>
    </source>
</evidence>
<organism evidence="2 3">
    <name type="scientific">Actinomadura rubrobrunea</name>
    <dbReference type="NCBI Taxonomy" id="115335"/>
    <lineage>
        <taxon>Bacteria</taxon>
        <taxon>Bacillati</taxon>
        <taxon>Actinomycetota</taxon>
        <taxon>Actinomycetes</taxon>
        <taxon>Streptosporangiales</taxon>
        <taxon>Thermomonosporaceae</taxon>
        <taxon>Actinomadura</taxon>
    </lineage>
</organism>
<reference evidence="2" key="1">
    <citation type="submission" date="2023-02" db="EMBL/GenBank/DDBJ databases">
        <title>Actinomadura rubrobrunea NBRC 14622.</title>
        <authorList>
            <person name="Ichikawa N."/>
            <person name="Sato H."/>
            <person name="Tonouchi N."/>
        </authorList>
    </citation>
    <scope>NUCLEOTIDE SEQUENCE</scope>
    <source>
        <strain evidence="2">NBRC 14622</strain>
    </source>
</reference>
<dbReference type="AlphaFoldDB" id="A0A9W6PVP3"/>
<feature type="compositionally biased region" description="Basic and acidic residues" evidence="1">
    <location>
        <begin position="33"/>
        <end position="50"/>
    </location>
</feature>
<evidence type="ECO:0000313" key="3">
    <source>
        <dbReference type="Proteomes" id="UP001165124"/>
    </source>
</evidence>
<protein>
    <submittedName>
        <fullName evidence="2">Uncharacterized protein</fullName>
    </submittedName>
</protein>
<feature type="compositionally biased region" description="Pro residues" evidence="1">
    <location>
        <begin position="1"/>
        <end position="16"/>
    </location>
</feature>
<feature type="region of interest" description="Disordered" evidence="1">
    <location>
        <begin position="79"/>
        <end position="128"/>
    </location>
</feature>
<gene>
    <name evidence="2" type="ORF">Arub01_27510</name>
</gene>
<accession>A0A9W6PVP3</accession>
<dbReference type="Proteomes" id="UP001165124">
    <property type="component" value="Unassembled WGS sequence"/>
</dbReference>
<feature type="region of interest" description="Disordered" evidence="1">
    <location>
        <begin position="1"/>
        <end position="67"/>
    </location>
</feature>
<keyword evidence="3" id="KW-1185">Reference proteome</keyword>
<feature type="compositionally biased region" description="Polar residues" evidence="1">
    <location>
        <begin position="17"/>
        <end position="32"/>
    </location>
</feature>
<evidence type="ECO:0000256" key="1">
    <source>
        <dbReference type="SAM" id="MobiDB-lite"/>
    </source>
</evidence>
<sequence>MAPPTPAHRSTAPPPSRSTANTTSPRCPSNQQDDCRRPVAQEVHGDDVKTPSHAPQDDDCDGPRPFIRSTHRTAHLVYQPPYASPHRDAPVAPAKHAKGTEPRVDDHADETRCSGRPGPWRPPRRDLW</sequence>